<keyword evidence="3" id="KW-0349">Heme</keyword>
<name>A0A4Z0YPC8_9PEZI</name>
<organism evidence="10 11">
    <name type="scientific">Xylaria hypoxylon</name>
    <dbReference type="NCBI Taxonomy" id="37992"/>
    <lineage>
        <taxon>Eukaryota</taxon>
        <taxon>Fungi</taxon>
        <taxon>Dikarya</taxon>
        <taxon>Ascomycota</taxon>
        <taxon>Pezizomycotina</taxon>
        <taxon>Sordariomycetes</taxon>
        <taxon>Xylariomycetidae</taxon>
        <taxon>Xylariales</taxon>
        <taxon>Xylariaceae</taxon>
        <taxon>Xylaria</taxon>
    </lineage>
</organism>
<evidence type="ECO:0000256" key="1">
    <source>
        <dbReference type="ARBA" id="ARBA00001970"/>
    </source>
</evidence>
<proteinExistence type="inferred from homology"/>
<keyword evidence="5" id="KW-0560">Oxidoreductase</keyword>
<evidence type="ECO:0000259" key="9">
    <source>
        <dbReference type="PROSITE" id="PS51405"/>
    </source>
</evidence>
<sequence>MKAFGMGFDLATFLAVYGAIFDGDLTSYSIGGPALSLLGLGSLLGEPQGLSGSHNKYEGDLSPIHGDLYQYGNNLPRVSQFAALYKLGQENGDSVDLDVLTEFRLQRFEQSVAENPYFFFAPFSGTIVNPAAYTFIYRFMANKSAENPEGVLDGETLKSFYAVTGNYPDFTITPGHERFPDNWYKRNLVDYYTIPYFQEDLLAMNLQHLQFLSVGGNTGTTNSFVGVEPADLTNGVFNATNLLEGNNAFCFGTELILQMAPDLLSGLFHDITQALGMLTSAVNDTTLGLNCPQLTSIDKTKFNKFPGYTKLKPNGVYKA</sequence>
<feature type="signal peptide" evidence="8">
    <location>
        <begin position="1"/>
        <end position="18"/>
    </location>
</feature>
<evidence type="ECO:0000256" key="5">
    <source>
        <dbReference type="ARBA" id="ARBA00023002"/>
    </source>
</evidence>
<comment type="similarity">
    <text evidence="7">Belongs to the chloroperoxidase family.</text>
</comment>
<dbReference type="GO" id="GO:0046872">
    <property type="term" value="F:metal ion binding"/>
    <property type="evidence" value="ECO:0007669"/>
    <property type="project" value="UniProtKB-KW"/>
</dbReference>
<dbReference type="Proteomes" id="UP000297716">
    <property type="component" value="Unassembled WGS sequence"/>
</dbReference>
<gene>
    <name evidence="10" type="ORF">E0Z10_g7716</name>
</gene>
<dbReference type="Pfam" id="PF01328">
    <property type="entry name" value="Peroxidase_2"/>
    <property type="match status" value="1"/>
</dbReference>
<dbReference type="AlphaFoldDB" id="A0A4Z0YPC8"/>
<feature type="chain" id="PRO_5021218240" description="Heme haloperoxidase family profile domain-containing protein" evidence="8">
    <location>
        <begin position="19"/>
        <end position="319"/>
    </location>
</feature>
<evidence type="ECO:0000256" key="3">
    <source>
        <dbReference type="ARBA" id="ARBA00022617"/>
    </source>
</evidence>
<reference evidence="10 11" key="1">
    <citation type="submission" date="2019-03" db="EMBL/GenBank/DDBJ databases">
        <title>Draft genome sequence of Xylaria hypoxylon DSM 108379, a ubiquitous saprotrophic-parasitic fungi on hardwood.</title>
        <authorList>
            <person name="Buettner E."/>
            <person name="Leonhardt S."/>
            <person name="Gebauer A.M."/>
            <person name="Liers C."/>
            <person name="Hofrichter M."/>
            <person name="Kellner H."/>
        </authorList>
    </citation>
    <scope>NUCLEOTIDE SEQUENCE [LARGE SCALE GENOMIC DNA]</scope>
    <source>
        <strain evidence="10 11">DSM 108379</strain>
    </source>
</reference>
<evidence type="ECO:0000313" key="11">
    <source>
        <dbReference type="Proteomes" id="UP000297716"/>
    </source>
</evidence>
<dbReference type="Gene3D" id="1.10.489.10">
    <property type="entry name" value="Chloroperoxidase-like"/>
    <property type="match status" value="1"/>
</dbReference>
<keyword evidence="4" id="KW-0479">Metal-binding</keyword>
<dbReference type="InterPro" id="IPR036851">
    <property type="entry name" value="Chloroperoxidase-like_sf"/>
</dbReference>
<keyword evidence="8" id="KW-0732">Signal</keyword>
<dbReference type="GO" id="GO:0004601">
    <property type="term" value="F:peroxidase activity"/>
    <property type="evidence" value="ECO:0007669"/>
    <property type="project" value="UniProtKB-KW"/>
</dbReference>
<evidence type="ECO:0000256" key="2">
    <source>
        <dbReference type="ARBA" id="ARBA00022559"/>
    </source>
</evidence>
<dbReference type="SUPFAM" id="SSF47571">
    <property type="entry name" value="Cloroperoxidase"/>
    <property type="match status" value="1"/>
</dbReference>
<evidence type="ECO:0000256" key="4">
    <source>
        <dbReference type="ARBA" id="ARBA00022723"/>
    </source>
</evidence>
<dbReference type="PANTHER" id="PTHR33577">
    <property type="entry name" value="STERIGMATOCYSTIN BIOSYNTHESIS PEROXIDASE STCC-RELATED"/>
    <property type="match status" value="1"/>
</dbReference>
<evidence type="ECO:0000256" key="6">
    <source>
        <dbReference type="ARBA" id="ARBA00023004"/>
    </source>
</evidence>
<keyword evidence="11" id="KW-1185">Reference proteome</keyword>
<keyword evidence="2" id="KW-0575">Peroxidase</keyword>
<dbReference type="InterPro" id="IPR000028">
    <property type="entry name" value="Chloroperoxidase"/>
</dbReference>
<comment type="caution">
    <text evidence="10">The sequence shown here is derived from an EMBL/GenBank/DDBJ whole genome shotgun (WGS) entry which is preliminary data.</text>
</comment>
<comment type="cofactor">
    <cofactor evidence="1">
        <name>heme b</name>
        <dbReference type="ChEBI" id="CHEBI:60344"/>
    </cofactor>
</comment>
<dbReference type="PROSITE" id="PS51405">
    <property type="entry name" value="HEME_HALOPEROXIDASE"/>
    <property type="match status" value="1"/>
</dbReference>
<evidence type="ECO:0000313" key="10">
    <source>
        <dbReference type="EMBL" id="TGJ81035.1"/>
    </source>
</evidence>
<evidence type="ECO:0000256" key="7">
    <source>
        <dbReference type="ARBA" id="ARBA00025795"/>
    </source>
</evidence>
<accession>A0A4Z0YPC8</accession>
<evidence type="ECO:0000256" key="8">
    <source>
        <dbReference type="SAM" id="SignalP"/>
    </source>
</evidence>
<feature type="domain" description="Heme haloperoxidase family profile" evidence="9">
    <location>
        <begin position="1"/>
        <end position="203"/>
    </location>
</feature>
<dbReference type="PANTHER" id="PTHR33577:SF1">
    <property type="entry name" value="HEME HALOPEROXIDASE FAMILY PROFILE DOMAIN-CONTAINING PROTEIN"/>
    <property type="match status" value="1"/>
</dbReference>
<keyword evidence="6" id="KW-0408">Iron</keyword>
<protein>
    <recommendedName>
        <fullName evidence="9">Heme haloperoxidase family profile domain-containing protein</fullName>
    </recommendedName>
</protein>
<dbReference type="OrthoDB" id="407298at2759"/>
<dbReference type="EMBL" id="SKBN01000188">
    <property type="protein sequence ID" value="TGJ81035.1"/>
    <property type="molecule type" value="Genomic_DNA"/>
</dbReference>